<keyword evidence="12" id="KW-0597">Phosphoprotein</keyword>
<keyword evidence="13" id="KW-0254">Endocytosis</keyword>
<keyword evidence="30" id="KW-0325">Glycoprotein</keyword>
<evidence type="ECO:0000256" key="10">
    <source>
        <dbReference type="ARBA" id="ARBA00022490"/>
    </source>
</evidence>
<dbReference type="PANTHER" id="PTHR11566:SF39">
    <property type="entry name" value="DYNAMIN-1-LIKE PROTEIN"/>
    <property type="match status" value="1"/>
</dbReference>
<dbReference type="GO" id="GO:0016559">
    <property type="term" value="P:peroxisome fission"/>
    <property type="evidence" value="ECO:0007669"/>
    <property type="project" value="TreeGrafter"/>
</dbReference>
<dbReference type="InterPro" id="IPR003130">
    <property type="entry name" value="GED"/>
</dbReference>
<comment type="similarity">
    <text evidence="33">Belongs to the TRAFAC class dynamin-like GTPase superfamily. Dynamin/Fzo/YdjA family.</text>
</comment>
<evidence type="ECO:0000256" key="12">
    <source>
        <dbReference type="ARBA" id="ARBA00022553"/>
    </source>
</evidence>
<evidence type="ECO:0000256" key="33">
    <source>
        <dbReference type="RuleBase" id="RU003932"/>
    </source>
</evidence>
<evidence type="ECO:0000256" key="24">
    <source>
        <dbReference type="ARBA" id="ARBA00023121"/>
    </source>
</evidence>
<evidence type="ECO:0000256" key="1">
    <source>
        <dbReference type="ARBA" id="ARBA00004184"/>
    </source>
</evidence>
<reference evidence="37" key="2">
    <citation type="submission" date="2025-09" db="UniProtKB">
        <authorList>
            <consortium name="Ensembl"/>
        </authorList>
    </citation>
    <scope>IDENTIFICATION</scope>
</reference>
<dbReference type="FunFam" id="1.20.120.1240:FF:000066">
    <property type="entry name" value="Uncharacterized protein"/>
    <property type="match status" value="1"/>
</dbReference>
<evidence type="ECO:0000256" key="5">
    <source>
        <dbReference type="ARBA" id="ARBA00004514"/>
    </source>
</evidence>
<dbReference type="InterPro" id="IPR022812">
    <property type="entry name" value="Dynamin"/>
</dbReference>
<keyword evidence="19" id="KW-0832">Ubl conjugation</keyword>
<keyword evidence="21" id="KW-0770">Synapse</keyword>
<dbReference type="GO" id="GO:0005777">
    <property type="term" value="C:peroxisome"/>
    <property type="evidence" value="ECO:0007669"/>
    <property type="project" value="UniProtKB-SubCell"/>
</dbReference>
<evidence type="ECO:0000256" key="2">
    <source>
        <dbReference type="ARBA" id="ARBA00004275"/>
    </source>
</evidence>
<dbReference type="GO" id="GO:0005829">
    <property type="term" value="C:cytosol"/>
    <property type="evidence" value="ECO:0007669"/>
    <property type="project" value="UniProtKB-SubCell"/>
</dbReference>
<dbReference type="PRINTS" id="PR00195">
    <property type="entry name" value="DYNAMIN"/>
</dbReference>
<reference evidence="37" key="1">
    <citation type="submission" date="2025-08" db="UniProtKB">
        <authorList>
            <consortium name="Ensembl"/>
        </authorList>
    </citation>
    <scope>IDENTIFICATION</scope>
</reference>
<evidence type="ECO:0000256" key="17">
    <source>
        <dbReference type="ARBA" id="ARBA00022799"/>
    </source>
</evidence>
<organism evidence="37 38">
    <name type="scientific">Calidris pygmaea</name>
    <name type="common">Spoon-billed sandpiper</name>
    <dbReference type="NCBI Taxonomy" id="425635"/>
    <lineage>
        <taxon>Eukaryota</taxon>
        <taxon>Metazoa</taxon>
        <taxon>Chordata</taxon>
        <taxon>Craniata</taxon>
        <taxon>Vertebrata</taxon>
        <taxon>Euteleostomi</taxon>
        <taxon>Archelosauria</taxon>
        <taxon>Archosauria</taxon>
        <taxon>Dinosauria</taxon>
        <taxon>Saurischia</taxon>
        <taxon>Theropoda</taxon>
        <taxon>Coelurosauria</taxon>
        <taxon>Aves</taxon>
        <taxon>Neognathae</taxon>
        <taxon>Neoaves</taxon>
        <taxon>Charadriiformes</taxon>
        <taxon>Scolopacidae</taxon>
        <taxon>Calidris</taxon>
    </lineage>
</organism>
<evidence type="ECO:0000256" key="3">
    <source>
        <dbReference type="ARBA" id="ARBA00004432"/>
    </source>
</evidence>
<evidence type="ECO:0000256" key="30">
    <source>
        <dbReference type="ARBA" id="ARBA00023180"/>
    </source>
</evidence>
<keyword evidence="11" id="KW-1017">Isopeptide bond</keyword>
<dbReference type="Pfam" id="PF00350">
    <property type="entry name" value="Dynamin_N"/>
    <property type="match status" value="1"/>
</dbReference>
<dbReference type="GO" id="GO:0006897">
    <property type="term" value="P:endocytosis"/>
    <property type="evidence" value="ECO:0007669"/>
    <property type="project" value="UniProtKB-KW"/>
</dbReference>
<dbReference type="GO" id="GO:0048312">
    <property type="term" value="P:intracellular distribution of mitochondria"/>
    <property type="evidence" value="ECO:0007669"/>
    <property type="project" value="TreeGrafter"/>
</dbReference>
<dbReference type="GO" id="GO:0000266">
    <property type="term" value="P:mitochondrial fission"/>
    <property type="evidence" value="ECO:0007669"/>
    <property type="project" value="TreeGrafter"/>
</dbReference>
<comment type="subcellular location">
    <subcellularLocation>
        <location evidence="5">Cytoplasm</location>
        <location evidence="5">Cytosol</location>
    </subcellularLocation>
    <subcellularLocation>
        <location evidence="3">Cytoplasmic vesicle</location>
        <location evidence="3">Secretory vesicle</location>
        <location evidence="3">Synaptic vesicle membrane</location>
    </subcellularLocation>
    <subcellularLocation>
        <location evidence="1">Endomembrane system</location>
        <topology evidence="1">Peripheral membrane protein</topology>
    </subcellularLocation>
    <subcellularLocation>
        <location evidence="6">Golgi apparatus</location>
    </subcellularLocation>
    <subcellularLocation>
        <location evidence="7">Membrane</location>
        <location evidence="7">Clathrin-coated pit</location>
    </subcellularLocation>
    <subcellularLocation>
        <location evidence="4">Mitochondrion outer membrane</location>
        <topology evidence="4">Peripheral membrane protein</topology>
    </subcellularLocation>
    <subcellularLocation>
        <location evidence="2">Peroxisome</location>
    </subcellularLocation>
</comment>
<dbReference type="GO" id="GO:0030672">
    <property type="term" value="C:synaptic vesicle membrane"/>
    <property type="evidence" value="ECO:0007669"/>
    <property type="project" value="UniProtKB-SubCell"/>
</dbReference>
<evidence type="ECO:0000256" key="16">
    <source>
        <dbReference type="ARBA" id="ARBA00022787"/>
    </source>
</evidence>
<dbReference type="GO" id="GO:0005741">
    <property type="term" value="C:mitochondrial outer membrane"/>
    <property type="evidence" value="ECO:0007669"/>
    <property type="project" value="UniProtKB-SubCell"/>
</dbReference>
<dbReference type="FunFam" id="1.20.120.1240:FF:000006">
    <property type="entry name" value="Dynamin-1-like protein isoform 1"/>
    <property type="match status" value="1"/>
</dbReference>
<evidence type="ECO:0000256" key="7">
    <source>
        <dbReference type="ARBA" id="ARBA00004600"/>
    </source>
</evidence>
<dbReference type="GO" id="GO:0043653">
    <property type="term" value="P:mitochondrial fragmentation involved in apoptotic process"/>
    <property type="evidence" value="ECO:0007669"/>
    <property type="project" value="TreeGrafter"/>
</dbReference>
<dbReference type="GO" id="GO:0008017">
    <property type="term" value="F:microtubule binding"/>
    <property type="evidence" value="ECO:0007669"/>
    <property type="project" value="TreeGrafter"/>
</dbReference>
<dbReference type="EC" id="3.6.5.5" evidence="8"/>
<keyword evidence="28" id="KW-0576">Peroxisome</keyword>
<dbReference type="Pfam" id="PF01031">
    <property type="entry name" value="Dynamin_M"/>
    <property type="match status" value="2"/>
</dbReference>
<keyword evidence="17" id="KW-0702">S-nitrosylation</keyword>
<keyword evidence="16" id="KW-1000">Mitochondrion outer membrane</keyword>
<dbReference type="Ensembl" id="ENSCPGT00000014932.1">
    <property type="protein sequence ID" value="ENSCPGP00000013620.1"/>
    <property type="gene ID" value="ENSCPGG00000009626.1"/>
</dbReference>
<keyword evidence="29" id="KW-0168">Coated pit</keyword>
<evidence type="ECO:0000256" key="23">
    <source>
        <dbReference type="ARBA" id="ARBA00023108"/>
    </source>
</evidence>
<evidence type="ECO:0000256" key="19">
    <source>
        <dbReference type="ARBA" id="ARBA00022843"/>
    </source>
</evidence>
<accession>A0A8C3PMK5</accession>
<keyword evidence="14" id="KW-1210">Necrosis</keyword>
<dbReference type="InterPro" id="IPR045063">
    <property type="entry name" value="Dynamin_N"/>
</dbReference>
<dbReference type="GO" id="GO:0003924">
    <property type="term" value="F:GTPase activity"/>
    <property type="evidence" value="ECO:0007669"/>
    <property type="project" value="InterPro"/>
</dbReference>
<evidence type="ECO:0000256" key="22">
    <source>
        <dbReference type="ARBA" id="ARBA00023034"/>
    </source>
</evidence>
<feature type="domain" description="GED" evidence="35">
    <location>
        <begin position="535"/>
        <end position="626"/>
    </location>
</feature>
<dbReference type="FunFam" id="3.40.50.300:FF:000172">
    <property type="entry name" value="Dynamin-1-like protein isoform 1"/>
    <property type="match status" value="1"/>
</dbReference>
<dbReference type="GO" id="GO:0048511">
    <property type="term" value="P:rhythmic process"/>
    <property type="evidence" value="ECO:0007669"/>
    <property type="project" value="UniProtKB-KW"/>
</dbReference>
<evidence type="ECO:0000256" key="31">
    <source>
        <dbReference type="ARBA" id="ARBA00023329"/>
    </source>
</evidence>
<evidence type="ECO:0000256" key="11">
    <source>
        <dbReference type="ARBA" id="ARBA00022499"/>
    </source>
</evidence>
<comment type="catalytic activity">
    <reaction evidence="32">
        <text>GTP + H2O = GDP + phosphate + H(+)</text>
        <dbReference type="Rhea" id="RHEA:19669"/>
        <dbReference type="ChEBI" id="CHEBI:15377"/>
        <dbReference type="ChEBI" id="CHEBI:15378"/>
        <dbReference type="ChEBI" id="CHEBI:37565"/>
        <dbReference type="ChEBI" id="CHEBI:43474"/>
        <dbReference type="ChEBI" id="CHEBI:58189"/>
        <dbReference type="EC" id="3.6.5.5"/>
    </reaction>
</comment>
<dbReference type="InterPro" id="IPR020850">
    <property type="entry name" value="GED_dom"/>
</dbReference>
<keyword evidence="10" id="KW-0963">Cytoplasm</keyword>
<feature type="domain" description="Dynamin-type G" evidence="36">
    <location>
        <begin position="22"/>
        <end position="302"/>
    </location>
</feature>
<dbReference type="Gene3D" id="3.40.50.300">
    <property type="entry name" value="P-loop containing nucleotide triphosphate hydrolases"/>
    <property type="match status" value="1"/>
</dbReference>
<dbReference type="Pfam" id="PF02212">
    <property type="entry name" value="GED"/>
    <property type="match status" value="1"/>
</dbReference>
<evidence type="ECO:0000256" key="29">
    <source>
        <dbReference type="ARBA" id="ARBA00023176"/>
    </source>
</evidence>
<keyword evidence="20" id="KW-0007">Acetylation</keyword>
<evidence type="ECO:0000256" key="4">
    <source>
        <dbReference type="ARBA" id="ARBA00004450"/>
    </source>
</evidence>
<dbReference type="PROSITE" id="PS00410">
    <property type="entry name" value="G_DYNAMIN_1"/>
    <property type="match status" value="1"/>
</dbReference>
<sequence>MEALIPVINKLQDVFNTVGADIIQLPQIVVVGTQSSGKSSVLESLVGRDLLPRGTGVVTRRPLILQLVHVSPEDGRKTAGDENEIDAEEWGKFLHTKNKIYTDFDEIRQEIENETERISGNNKGISPEPIHLKIFSANVVNLTLVDLPGMTKVPVGDQPKDIELQIRELILQFISNPNSIILAVTAANTDMATSEALKIAREVDPDGRRTLAVITKLDLMDAGTDAMDVLMGRVIPVKLGIIGVVNRSQLDINNKKSVADSIRDEYGFLQKKYPSLANRNGTKYLARTLNRCGGARICYIFHETFGRTLESVDPLGGLNTIDILTAIRNATGPRPALFVPEVSFELLVKRQIKRLEEPSLRCVELVHEEMQRIIQHCSNYSTQELLRFPKLHDAIVEVVTCLLRRRLPVTNEMVHNLVAIELAYINTKHPDFADACGLMNNNIEEQRRNRLARELPSAVPRDKATAGAGDTSQEPGTGNWRGMLKTSKVEEVSAEEKSKPAAALPASPQKGHAVNLLDVPVPVARKLSAREQRDCEVIERLIKSYFLIVRKNIQDSVPKAVMHFLVNHVKDTLQSELVGQLYKSLLLDDLLTESEDMAQRRKEAADMLKALQRASQIIAEIRETHLW</sequence>
<keyword evidence="38" id="KW-1185">Reference proteome</keyword>
<dbReference type="PANTHER" id="PTHR11566">
    <property type="entry name" value="DYNAMIN"/>
    <property type="match status" value="1"/>
</dbReference>
<evidence type="ECO:0000256" key="25">
    <source>
        <dbReference type="ARBA" id="ARBA00023128"/>
    </source>
</evidence>
<evidence type="ECO:0000256" key="32">
    <source>
        <dbReference type="ARBA" id="ARBA00048040"/>
    </source>
</evidence>
<dbReference type="SUPFAM" id="SSF52540">
    <property type="entry name" value="P-loop containing nucleoside triphosphate hydrolases"/>
    <property type="match status" value="1"/>
</dbReference>
<evidence type="ECO:0000313" key="38">
    <source>
        <dbReference type="Proteomes" id="UP000694419"/>
    </source>
</evidence>
<dbReference type="GO" id="GO:0008289">
    <property type="term" value="F:lipid binding"/>
    <property type="evidence" value="ECO:0007669"/>
    <property type="project" value="UniProtKB-KW"/>
</dbReference>
<dbReference type="GO" id="GO:0005794">
    <property type="term" value="C:Golgi apparatus"/>
    <property type="evidence" value="ECO:0007669"/>
    <property type="project" value="UniProtKB-SubCell"/>
</dbReference>
<evidence type="ECO:0000256" key="9">
    <source>
        <dbReference type="ARBA" id="ARBA00018833"/>
    </source>
</evidence>
<dbReference type="InterPro" id="IPR030381">
    <property type="entry name" value="G_DYNAMIN_dom"/>
</dbReference>
<evidence type="ECO:0000256" key="28">
    <source>
        <dbReference type="ARBA" id="ARBA00023140"/>
    </source>
</evidence>
<dbReference type="CDD" id="cd08771">
    <property type="entry name" value="DLP_1"/>
    <property type="match status" value="1"/>
</dbReference>
<evidence type="ECO:0000256" key="27">
    <source>
        <dbReference type="ARBA" id="ARBA00023136"/>
    </source>
</evidence>
<keyword evidence="15 33" id="KW-0547">Nucleotide-binding</keyword>
<evidence type="ECO:0000256" key="34">
    <source>
        <dbReference type="SAM" id="MobiDB-lite"/>
    </source>
</evidence>
<dbReference type="PROSITE" id="PS51388">
    <property type="entry name" value="GED"/>
    <property type="match status" value="1"/>
</dbReference>
<dbReference type="GO" id="GO:0042802">
    <property type="term" value="F:identical protein binding"/>
    <property type="evidence" value="ECO:0007669"/>
    <property type="project" value="UniProtKB-ARBA"/>
</dbReference>
<evidence type="ECO:0000256" key="13">
    <source>
        <dbReference type="ARBA" id="ARBA00022583"/>
    </source>
</evidence>
<evidence type="ECO:0000256" key="15">
    <source>
        <dbReference type="ARBA" id="ARBA00022741"/>
    </source>
</evidence>
<evidence type="ECO:0000256" key="21">
    <source>
        <dbReference type="ARBA" id="ARBA00023018"/>
    </source>
</evidence>
<evidence type="ECO:0000256" key="18">
    <source>
        <dbReference type="ARBA" id="ARBA00022801"/>
    </source>
</evidence>
<dbReference type="SMART" id="SM00053">
    <property type="entry name" value="DYNc"/>
    <property type="match status" value="1"/>
</dbReference>
<feature type="compositionally biased region" description="Basic and acidic residues" evidence="34">
    <location>
        <begin position="487"/>
        <end position="499"/>
    </location>
</feature>
<evidence type="ECO:0000256" key="20">
    <source>
        <dbReference type="ARBA" id="ARBA00022990"/>
    </source>
</evidence>
<name>A0A8C3PMK5_9CHAR</name>
<dbReference type="Proteomes" id="UP000694419">
    <property type="component" value="Unplaced"/>
</dbReference>
<dbReference type="PROSITE" id="PS51718">
    <property type="entry name" value="G_DYNAMIN_2"/>
    <property type="match status" value="1"/>
</dbReference>
<feature type="region of interest" description="Disordered" evidence="34">
    <location>
        <begin position="453"/>
        <end position="507"/>
    </location>
</feature>
<keyword evidence="27" id="KW-0472">Membrane</keyword>
<dbReference type="GO" id="GO:0005874">
    <property type="term" value="C:microtubule"/>
    <property type="evidence" value="ECO:0007669"/>
    <property type="project" value="TreeGrafter"/>
</dbReference>
<evidence type="ECO:0000256" key="8">
    <source>
        <dbReference type="ARBA" id="ARBA00011980"/>
    </source>
</evidence>
<evidence type="ECO:0000313" key="37">
    <source>
        <dbReference type="Ensembl" id="ENSCPGP00000013620.1"/>
    </source>
</evidence>
<evidence type="ECO:0000256" key="6">
    <source>
        <dbReference type="ARBA" id="ARBA00004555"/>
    </source>
</evidence>
<dbReference type="GO" id="GO:0005525">
    <property type="term" value="F:GTP binding"/>
    <property type="evidence" value="ECO:0007669"/>
    <property type="project" value="UniProtKB-KW"/>
</dbReference>
<protein>
    <recommendedName>
        <fullName evidence="9">Dynamin-1-like protein</fullName>
        <ecNumber evidence="8">3.6.5.5</ecNumber>
    </recommendedName>
</protein>
<keyword evidence="22" id="KW-0333">Golgi apparatus</keyword>
<dbReference type="InterPro" id="IPR027417">
    <property type="entry name" value="P-loop_NTPase"/>
</dbReference>
<keyword evidence="18" id="KW-0378">Hydrolase</keyword>
<dbReference type="InterPro" id="IPR019762">
    <property type="entry name" value="Dynamin_GTPase_CS"/>
</dbReference>
<dbReference type="InterPro" id="IPR000375">
    <property type="entry name" value="Dynamin_stalk"/>
</dbReference>
<evidence type="ECO:0000256" key="26">
    <source>
        <dbReference type="ARBA" id="ARBA00023134"/>
    </source>
</evidence>
<keyword evidence="24" id="KW-0446">Lipid-binding</keyword>
<dbReference type="SMART" id="SM00302">
    <property type="entry name" value="GED"/>
    <property type="match status" value="1"/>
</dbReference>
<evidence type="ECO:0000259" key="35">
    <source>
        <dbReference type="PROSITE" id="PS51388"/>
    </source>
</evidence>
<dbReference type="AlphaFoldDB" id="A0A8C3PMK5"/>
<keyword evidence="25" id="KW-0496">Mitochondrion</keyword>
<keyword evidence="23" id="KW-0090">Biological rhythms</keyword>
<keyword evidence="26 33" id="KW-0342">GTP-binding</keyword>
<dbReference type="InterPro" id="IPR001401">
    <property type="entry name" value="Dynamin_GTPase"/>
</dbReference>
<keyword evidence="31" id="KW-0968">Cytoplasmic vesicle</keyword>
<proteinExistence type="inferred from homology"/>
<evidence type="ECO:0000259" key="36">
    <source>
        <dbReference type="PROSITE" id="PS51718"/>
    </source>
</evidence>
<dbReference type="GO" id="GO:0005905">
    <property type="term" value="C:clathrin-coated pit"/>
    <property type="evidence" value="ECO:0007669"/>
    <property type="project" value="UniProtKB-SubCell"/>
</dbReference>
<evidence type="ECO:0000256" key="14">
    <source>
        <dbReference type="ARBA" id="ARBA00022590"/>
    </source>
</evidence>